<dbReference type="GO" id="GO:0005576">
    <property type="term" value="C:extracellular region"/>
    <property type="evidence" value="ECO:0007669"/>
    <property type="project" value="UniProtKB-SubCell"/>
</dbReference>
<dbReference type="Proteomes" id="UP000053477">
    <property type="component" value="Unassembled WGS sequence"/>
</dbReference>
<sequence length="318" mass="35004">MSIIVGTLPAKHTVDPNGSLNIDVPIQLPPSNLDPGISFSYHSASQDMGDMGPGWVIRGLAVIERVGATKVQDGFLGSVNYDANDRFTLNGSRLMSIGNGQYRYEIEQWSKIVASGSDQSNPDYWTEYLPDGSYRVFGQTTDSNIKAQGSTTATRVWALCEYVDAFTNHVSYAYNSETDTGAYYISSIDYGGNNSLSMQHQRNVTFTYETRPDVFTRFVGGHKIYSDKRLASMTSSVNGGVVHTHTINYSLAPLTARSRVQSISLSDASSATVNPLSFDWNDAAPVSMAQQHYKDIGQAVKLMKFTLNQGCQIMQHRQ</sequence>
<keyword evidence="5" id="KW-1185">Reference proteome</keyword>
<protein>
    <submittedName>
        <fullName evidence="4">Uncharacterized protein</fullName>
    </submittedName>
</protein>
<comment type="subcellular location">
    <subcellularLocation>
        <location evidence="1">Secreted</location>
    </subcellularLocation>
</comment>
<evidence type="ECO:0000256" key="2">
    <source>
        <dbReference type="ARBA" id="ARBA00022525"/>
    </source>
</evidence>
<dbReference type="InParanoid" id="A0A0H2RLK4"/>
<dbReference type="AlphaFoldDB" id="A0A0H2RLK4"/>
<name>A0A0H2RLK4_9AGAM</name>
<dbReference type="OrthoDB" id="3046214at2759"/>
<evidence type="ECO:0000313" key="5">
    <source>
        <dbReference type="Proteomes" id="UP000053477"/>
    </source>
</evidence>
<dbReference type="Pfam" id="PF03534">
    <property type="entry name" value="SpvB"/>
    <property type="match status" value="1"/>
</dbReference>
<evidence type="ECO:0000256" key="1">
    <source>
        <dbReference type="ARBA" id="ARBA00004613"/>
    </source>
</evidence>
<dbReference type="STRING" id="27342.A0A0H2RLK4"/>
<reference evidence="4 5" key="1">
    <citation type="submission" date="2015-04" db="EMBL/GenBank/DDBJ databases">
        <title>Complete genome sequence of Schizopora paradoxa KUC8140, a cosmopolitan wood degrader in East Asia.</title>
        <authorList>
            <consortium name="DOE Joint Genome Institute"/>
            <person name="Min B."/>
            <person name="Park H."/>
            <person name="Jang Y."/>
            <person name="Kim J.-J."/>
            <person name="Kim K.H."/>
            <person name="Pangilinan J."/>
            <person name="Lipzen A."/>
            <person name="Riley R."/>
            <person name="Grigoriev I.V."/>
            <person name="Spatafora J.W."/>
            <person name="Choi I.-G."/>
        </authorList>
    </citation>
    <scope>NUCLEOTIDE SEQUENCE [LARGE SCALE GENOMIC DNA]</scope>
    <source>
        <strain evidence="4 5">KUC8140</strain>
    </source>
</reference>
<accession>A0A0H2RLK4</accession>
<organism evidence="4 5">
    <name type="scientific">Schizopora paradoxa</name>
    <dbReference type="NCBI Taxonomy" id="27342"/>
    <lineage>
        <taxon>Eukaryota</taxon>
        <taxon>Fungi</taxon>
        <taxon>Dikarya</taxon>
        <taxon>Basidiomycota</taxon>
        <taxon>Agaricomycotina</taxon>
        <taxon>Agaricomycetes</taxon>
        <taxon>Hymenochaetales</taxon>
        <taxon>Schizoporaceae</taxon>
        <taxon>Schizopora</taxon>
    </lineage>
</organism>
<gene>
    <name evidence="4" type="ORF">SCHPADRAFT_941193</name>
</gene>
<dbReference type="InterPro" id="IPR003284">
    <property type="entry name" value="Sal_SpvB"/>
</dbReference>
<evidence type="ECO:0000256" key="3">
    <source>
        <dbReference type="ARBA" id="ARBA00023026"/>
    </source>
</evidence>
<proteinExistence type="predicted"/>
<evidence type="ECO:0000313" key="4">
    <source>
        <dbReference type="EMBL" id="KLO12437.1"/>
    </source>
</evidence>
<keyword evidence="3" id="KW-0843">Virulence</keyword>
<dbReference type="GO" id="GO:0005737">
    <property type="term" value="C:cytoplasm"/>
    <property type="evidence" value="ECO:0007669"/>
    <property type="project" value="InterPro"/>
</dbReference>
<dbReference type="EMBL" id="KQ085977">
    <property type="protein sequence ID" value="KLO12437.1"/>
    <property type="molecule type" value="Genomic_DNA"/>
</dbReference>
<keyword evidence="2" id="KW-0964">Secreted</keyword>